<dbReference type="InterPro" id="IPR001258">
    <property type="entry name" value="NHL_repeat"/>
</dbReference>
<feature type="region of interest" description="Disordered" evidence="3">
    <location>
        <begin position="1"/>
        <end position="24"/>
    </location>
</feature>
<dbReference type="AlphaFoldDB" id="A0A485LGM9"/>
<dbReference type="PANTHER" id="PTHR13833:SF71">
    <property type="entry name" value="NHL DOMAIN-CONTAINING PROTEIN"/>
    <property type="match status" value="1"/>
</dbReference>
<evidence type="ECO:0000256" key="2">
    <source>
        <dbReference type="SAM" id="Coils"/>
    </source>
</evidence>
<feature type="coiled-coil region" evidence="2">
    <location>
        <begin position="484"/>
        <end position="511"/>
    </location>
</feature>
<keyword evidence="1" id="KW-0677">Repeat</keyword>
<reference evidence="4" key="2">
    <citation type="submission" date="2019-06" db="EMBL/GenBank/DDBJ databases">
        <title>Genomics analysis of Aphanomyces spp. identifies a new class of oomycete effector associated with host adaptation.</title>
        <authorList>
            <person name="Gaulin E."/>
        </authorList>
    </citation>
    <scope>NUCLEOTIDE SEQUENCE</scope>
    <source>
        <strain evidence="4">CBS 578.67</strain>
    </source>
</reference>
<dbReference type="PANTHER" id="PTHR13833">
    <property type="match status" value="1"/>
</dbReference>
<keyword evidence="6" id="KW-1185">Reference proteome</keyword>
<evidence type="ECO:0000313" key="5">
    <source>
        <dbReference type="EMBL" id="VFT97742.1"/>
    </source>
</evidence>
<evidence type="ECO:0000313" key="4">
    <source>
        <dbReference type="EMBL" id="KAF0687211.1"/>
    </source>
</evidence>
<reference evidence="5 6" key="1">
    <citation type="submission" date="2019-03" db="EMBL/GenBank/DDBJ databases">
        <authorList>
            <person name="Gaulin E."/>
            <person name="Dumas B."/>
        </authorList>
    </citation>
    <scope>NUCLEOTIDE SEQUENCE [LARGE SCALE GENOMIC DNA]</scope>
    <source>
        <strain evidence="5">CBS 568.67</strain>
    </source>
</reference>
<evidence type="ECO:0000256" key="3">
    <source>
        <dbReference type="SAM" id="MobiDB-lite"/>
    </source>
</evidence>
<gene>
    <name evidence="5" type="primary">Aste57867_21067</name>
    <name evidence="4" type="ORF">As57867_020999</name>
    <name evidence="5" type="ORF">ASTE57867_21067</name>
</gene>
<dbReference type="SUPFAM" id="SSF63829">
    <property type="entry name" value="Calcium-dependent phosphotriesterase"/>
    <property type="match status" value="1"/>
</dbReference>
<dbReference type="OrthoDB" id="109250at2759"/>
<sequence length="539" mass="57778">MAPSSKTSHRRVAAFVPRDDEDTEEASDTVYLLGGCGQRGCGDGRAVSATFNAPSDLCCLGDTDGSLVLSDTQNNTLRFLVSAPPSPHRHPLHTMTHEPNVFSLRNSPLSSPRGLAVTTSWGPDATFLFVCDSGHHTIQYGRLSSTSLLESMTLEVFAGSTGVKGHRDGPALAASFHHPTGICVHDDRTLYVTDAGNHCIRQIRHRQGRWVVSTIAGGHQHPPPHKSKSARGRVSIHAGHVDGPGSQAMFRGPSGIAVGASGELLVADTFNHCIRALLHQETGWVVATIAGGEKSGHVDGRCAGAMFNQPVGICRASDGSVFVSDRGNNCIRHIGGGVNWRKYCFVRTIAVGQSAPNWRFPRGIEPPFLLPKGLAALPSHHAWYNNGGATNQPHQLVVGVCDTGNHVMRVITLATAMDERPSGRKAALPVVTAAEQWLAEPVDEQLELGWPVVDMAKVAPLATCIQPDDTSVDDDDIDDEPGPSNQLMEELQRLRDENQQLRHDQAEMQHTLAAAIDHIERLAALVAAQHLSHGPTASS</sequence>
<proteinExistence type="predicted"/>
<organism evidence="5 6">
    <name type="scientific">Aphanomyces stellatus</name>
    <dbReference type="NCBI Taxonomy" id="120398"/>
    <lineage>
        <taxon>Eukaryota</taxon>
        <taxon>Sar</taxon>
        <taxon>Stramenopiles</taxon>
        <taxon>Oomycota</taxon>
        <taxon>Saprolegniomycetes</taxon>
        <taxon>Saprolegniales</taxon>
        <taxon>Verrucalvaceae</taxon>
        <taxon>Aphanomyces</taxon>
    </lineage>
</organism>
<evidence type="ECO:0000313" key="6">
    <source>
        <dbReference type="Proteomes" id="UP000332933"/>
    </source>
</evidence>
<name>A0A485LGM9_9STRA</name>
<dbReference type="InterPro" id="IPR011042">
    <property type="entry name" value="6-blade_b-propeller_TolB-like"/>
</dbReference>
<evidence type="ECO:0000256" key="1">
    <source>
        <dbReference type="ARBA" id="ARBA00022737"/>
    </source>
</evidence>
<dbReference type="EMBL" id="VJMH01006956">
    <property type="protein sequence ID" value="KAF0687211.1"/>
    <property type="molecule type" value="Genomic_DNA"/>
</dbReference>
<keyword evidence="2" id="KW-0175">Coiled coil</keyword>
<dbReference type="Gene3D" id="2.120.10.30">
    <property type="entry name" value="TolB, C-terminal domain"/>
    <property type="match status" value="2"/>
</dbReference>
<dbReference type="EMBL" id="CAADRA010006982">
    <property type="protein sequence ID" value="VFT97742.1"/>
    <property type="molecule type" value="Genomic_DNA"/>
</dbReference>
<dbReference type="Pfam" id="PF01436">
    <property type="entry name" value="NHL"/>
    <property type="match status" value="3"/>
</dbReference>
<dbReference type="Proteomes" id="UP000332933">
    <property type="component" value="Unassembled WGS sequence"/>
</dbReference>
<accession>A0A485LGM9</accession>
<protein>
    <submittedName>
        <fullName evidence="5">Aste57867_21067 protein</fullName>
    </submittedName>
</protein>